<evidence type="ECO:0000313" key="2">
    <source>
        <dbReference type="Proteomes" id="UP001519308"/>
    </source>
</evidence>
<evidence type="ECO:0008006" key="3">
    <source>
        <dbReference type="Google" id="ProtNLM"/>
    </source>
</evidence>
<evidence type="ECO:0000313" key="1">
    <source>
        <dbReference type="EMBL" id="MBP2024274.1"/>
    </source>
</evidence>
<sequence length="55" mass="5571">MAGTVGFALWDSGKSINDGEYVGAGIDILSAAAGFGAGVVIDKISSGIKDEYYGR</sequence>
<accession>A0ABS4KCC7</accession>
<gene>
    <name evidence="1" type="ORF">J2Z44_004132</name>
</gene>
<dbReference type="EMBL" id="JAGGLL010000057">
    <property type="protein sequence ID" value="MBP2024274.1"/>
    <property type="molecule type" value="Genomic_DNA"/>
</dbReference>
<organism evidence="1 2">
    <name type="scientific">Clostridium punense</name>
    <dbReference type="NCBI Taxonomy" id="1054297"/>
    <lineage>
        <taxon>Bacteria</taxon>
        <taxon>Bacillati</taxon>
        <taxon>Bacillota</taxon>
        <taxon>Clostridia</taxon>
        <taxon>Eubacteriales</taxon>
        <taxon>Clostridiaceae</taxon>
        <taxon>Clostridium</taxon>
    </lineage>
</organism>
<keyword evidence="2" id="KW-1185">Reference proteome</keyword>
<protein>
    <recommendedName>
        <fullName evidence="3">Bacteriocin</fullName>
    </recommendedName>
</protein>
<comment type="caution">
    <text evidence="1">The sequence shown here is derived from an EMBL/GenBank/DDBJ whole genome shotgun (WGS) entry which is preliminary data.</text>
</comment>
<dbReference type="Proteomes" id="UP001519308">
    <property type="component" value="Unassembled WGS sequence"/>
</dbReference>
<dbReference type="RefSeq" id="WP_021282527.1">
    <property type="nucleotide sequence ID" value="NZ_JAGGLL010000057.1"/>
</dbReference>
<name>A0ABS4KCC7_9CLOT</name>
<reference evidence="1 2" key="1">
    <citation type="submission" date="2021-03" db="EMBL/GenBank/DDBJ databases">
        <title>Genomic Encyclopedia of Type Strains, Phase IV (KMG-IV): sequencing the most valuable type-strain genomes for metagenomic binning, comparative biology and taxonomic classification.</title>
        <authorList>
            <person name="Goeker M."/>
        </authorList>
    </citation>
    <scope>NUCLEOTIDE SEQUENCE [LARGE SCALE GENOMIC DNA]</scope>
    <source>
        <strain evidence="1 2">DSM 28650</strain>
    </source>
</reference>
<proteinExistence type="predicted"/>